<sequence>MMQIKNDVEKDINLIQIYLKCLKISTFKIDKSSKSQRISEAIINIIFIIIQEKNISEAYITLYKNKQILLHRILESWGFVETGQKNQEVVMTKFNYKKNERC</sequence>
<proteinExistence type="predicted"/>
<dbReference type="RefSeq" id="WP_134297073.1">
    <property type="nucleotide sequence ID" value="NZ_CP038013.1"/>
</dbReference>
<dbReference type="EMBL" id="CP038013">
    <property type="protein sequence ID" value="QBQ07272.1"/>
    <property type="molecule type" value="Genomic_DNA"/>
</dbReference>
<dbReference type="AlphaFoldDB" id="A0A4P7AGL6"/>
<evidence type="ECO:0000313" key="2">
    <source>
        <dbReference type="Proteomes" id="UP000294309"/>
    </source>
</evidence>
<accession>A0A4P7AGL6</accession>
<gene>
    <name evidence="1" type="ORF">SGLAD_v1c00710</name>
</gene>
<keyword evidence="2" id="KW-1185">Reference proteome</keyword>
<evidence type="ECO:0000313" key="1">
    <source>
        <dbReference type="EMBL" id="QBQ07272.1"/>
    </source>
</evidence>
<dbReference type="KEGG" id="sgq:SGLAD_v1c00710"/>
<dbReference type="Proteomes" id="UP000294309">
    <property type="component" value="Chromosome"/>
</dbReference>
<organism evidence="1 2">
    <name type="scientific">Spiroplasma gladiatoris</name>
    <dbReference type="NCBI Taxonomy" id="2143"/>
    <lineage>
        <taxon>Bacteria</taxon>
        <taxon>Bacillati</taxon>
        <taxon>Mycoplasmatota</taxon>
        <taxon>Mollicutes</taxon>
        <taxon>Entomoplasmatales</taxon>
        <taxon>Spiroplasmataceae</taxon>
        <taxon>Spiroplasma</taxon>
    </lineage>
</organism>
<reference evidence="1 2" key="1">
    <citation type="submission" date="2019-03" db="EMBL/GenBank/DDBJ databases">
        <title>Complete genome sequence of Spiroplasma gladiatoris TG-1 (DSM 22552).</title>
        <authorList>
            <person name="Lin Y.-C."/>
            <person name="Chou L."/>
            <person name="Kuo C.-H."/>
        </authorList>
    </citation>
    <scope>NUCLEOTIDE SEQUENCE [LARGE SCALE GENOMIC DNA]</scope>
    <source>
        <strain evidence="1 2">TG-1</strain>
    </source>
</reference>
<dbReference type="OrthoDB" id="9773249at2"/>
<evidence type="ECO:0008006" key="3">
    <source>
        <dbReference type="Google" id="ProtNLM"/>
    </source>
</evidence>
<protein>
    <recommendedName>
        <fullName evidence="3">N-acetyltransferase domain-containing protein</fullName>
    </recommendedName>
</protein>
<name>A0A4P7AGL6_9MOLU</name>